<accession>A0A1Q9E0Z9</accession>
<evidence type="ECO:0000313" key="3">
    <source>
        <dbReference type="Proteomes" id="UP000186817"/>
    </source>
</evidence>
<comment type="caution">
    <text evidence="2">The sequence shown here is derived from an EMBL/GenBank/DDBJ whole genome shotgun (WGS) entry which is preliminary data.</text>
</comment>
<dbReference type="Proteomes" id="UP000186817">
    <property type="component" value="Unassembled WGS sequence"/>
</dbReference>
<feature type="compositionally biased region" description="Low complexity" evidence="1">
    <location>
        <begin position="277"/>
        <end position="288"/>
    </location>
</feature>
<protein>
    <submittedName>
        <fullName evidence="2">Uncharacterized protein</fullName>
    </submittedName>
</protein>
<name>A0A1Q9E0Z9_SYMMI</name>
<organism evidence="2 3">
    <name type="scientific">Symbiodinium microadriaticum</name>
    <name type="common">Dinoflagellate</name>
    <name type="synonym">Zooxanthella microadriatica</name>
    <dbReference type="NCBI Taxonomy" id="2951"/>
    <lineage>
        <taxon>Eukaryota</taxon>
        <taxon>Sar</taxon>
        <taxon>Alveolata</taxon>
        <taxon>Dinophyceae</taxon>
        <taxon>Suessiales</taxon>
        <taxon>Symbiodiniaceae</taxon>
        <taxon>Symbiodinium</taxon>
    </lineage>
</organism>
<dbReference type="AlphaFoldDB" id="A0A1Q9E0Z9"/>
<proteinExistence type="predicted"/>
<reference evidence="2 3" key="1">
    <citation type="submission" date="2016-02" db="EMBL/GenBank/DDBJ databases">
        <title>Genome analysis of coral dinoflagellate symbionts highlights evolutionary adaptations to a symbiotic lifestyle.</title>
        <authorList>
            <person name="Aranda M."/>
            <person name="Li Y."/>
            <person name="Liew Y.J."/>
            <person name="Baumgarten S."/>
            <person name="Simakov O."/>
            <person name="Wilson M."/>
            <person name="Piel J."/>
            <person name="Ashoor H."/>
            <person name="Bougouffa S."/>
            <person name="Bajic V.B."/>
            <person name="Ryu T."/>
            <person name="Ravasi T."/>
            <person name="Bayer T."/>
            <person name="Micklem G."/>
            <person name="Kim H."/>
            <person name="Bhak J."/>
            <person name="Lajeunesse T.C."/>
            <person name="Voolstra C.R."/>
        </authorList>
    </citation>
    <scope>NUCLEOTIDE SEQUENCE [LARGE SCALE GENOMIC DNA]</scope>
    <source>
        <strain evidence="2 3">CCMP2467</strain>
    </source>
</reference>
<keyword evidence="3" id="KW-1185">Reference proteome</keyword>
<feature type="compositionally biased region" description="Acidic residues" evidence="1">
    <location>
        <begin position="217"/>
        <end position="229"/>
    </location>
</feature>
<dbReference type="OrthoDB" id="411008at2759"/>
<evidence type="ECO:0000313" key="2">
    <source>
        <dbReference type="EMBL" id="OLQ01077.1"/>
    </source>
</evidence>
<evidence type="ECO:0000256" key="1">
    <source>
        <dbReference type="SAM" id="MobiDB-lite"/>
    </source>
</evidence>
<feature type="region of interest" description="Disordered" evidence="1">
    <location>
        <begin position="199"/>
        <end position="291"/>
    </location>
</feature>
<feature type="compositionally biased region" description="Basic residues" evidence="1">
    <location>
        <begin position="243"/>
        <end position="276"/>
    </location>
</feature>
<dbReference type="EMBL" id="LSRX01000306">
    <property type="protein sequence ID" value="OLQ01077.1"/>
    <property type="molecule type" value="Genomic_DNA"/>
</dbReference>
<gene>
    <name evidence="2" type="ORF">AK812_SmicGene16206</name>
</gene>
<sequence length="901" mass="101640">MPSQSAVVPPIPWLQETAGEDEDVQSLRESLQASSEKHKKMIDEEACPEKSKPKAEQADGVKSSPGELEFGNGKAVGTHVRRMVKPTVRSKSVTAAPEIVKRWDAGGDLKNDLIRTMMKCDGNKDAWKRTIEIQIIKSKTNEITIVQRIKKVVKFCTQPKRIKTHTRTDKYEKDKVEYWVEEETKGSYKLLHSEAWSDKRQIDATEDDGPAEGTDHENDDDDDGTDDSDGATSDSSDSSTSCAKKKRGKRSNAKKSKKDKKQKKSKKAKKKSKRNKSSPSSKTGSPKKAQLEEEVRAEAIENAGEIMSQLLRVQSKVEACAGKLEQLSGDKARCARFSMEETKLKRTLLKKASSKSELDVGKEVSERHACKLASAMYQELQEPEPIRSMGFLRELDRLHSTGHEPRLPKTFEQYGLQAPVPVTYENIGLEEYHPTLRLRSMIETLSRVDGKIDHLLVGNGPAELRSFWCNYRKLHPQHDVFNDHATRLDACVPMMLHLDEGTSLKKKAIMVLSVQPVCGRGSRKSKSTSMGINFTGSTFCTRFLYSVLLARTYITRKKILYDLLEHWQQDLNDCYQNGIEIDGVAGLSKVWPVVINCKGDWPALTKAGRLTRHHLRDAPMSDSPPGVCHLCRAGQRHFAWNEFESNARWLHADNPLPWTVASPLAKLPQDRGNIAGFYCIDLFHAAHKGVVGDYAASALVTLLDYDIVGTGHFTKRLDTCFAELRGWCKATGHNLHMRWFKGNDTTIIVKFLEAKYKQALADCLPEIEDVLATIYDGLVAINKFMKSVYAQPLWVQPEVAGDMYTQGMTFMRAFNSAAATALARRLPRFKYMPKFHLMAHIFHSMKHAWEKGVVSMNVLSHSCQMDEDFIGRVAGQSRFVSIRTVHDRTVQRYLLNLAVRW</sequence>
<feature type="compositionally biased region" description="Basic and acidic residues" evidence="1">
    <location>
        <begin position="41"/>
        <end position="59"/>
    </location>
</feature>
<feature type="region of interest" description="Disordered" evidence="1">
    <location>
        <begin position="1"/>
        <end position="74"/>
    </location>
</feature>
<feature type="compositionally biased region" description="Low complexity" evidence="1">
    <location>
        <begin position="230"/>
        <end position="241"/>
    </location>
</feature>